<accession>A0A8S4SFZ4</accession>
<feature type="region of interest" description="Disordered" evidence="1">
    <location>
        <begin position="63"/>
        <end position="86"/>
    </location>
</feature>
<dbReference type="Proteomes" id="UP000838756">
    <property type="component" value="Unassembled WGS sequence"/>
</dbReference>
<name>A0A8S4SFZ4_9NEOP</name>
<comment type="caution">
    <text evidence="2">The sequence shown here is derived from an EMBL/GenBank/DDBJ whole genome shotgun (WGS) entry which is preliminary data.</text>
</comment>
<keyword evidence="3" id="KW-1185">Reference proteome</keyword>
<feature type="compositionally biased region" description="Basic residues" evidence="1">
    <location>
        <begin position="67"/>
        <end position="86"/>
    </location>
</feature>
<dbReference type="EMBL" id="CAKXAJ010026406">
    <property type="protein sequence ID" value="CAH2267899.1"/>
    <property type="molecule type" value="Genomic_DNA"/>
</dbReference>
<evidence type="ECO:0000313" key="2">
    <source>
        <dbReference type="EMBL" id="CAH2267899.1"/>
    </source>
</evidence>
<protein>
    <submittedName>
        <fullName evidence="2">Jg21952 protein</fullName>
    </submittedName>
</protein>
<sequence>MPYDDRISEYSFDYPVLFPRVVYEERPMCCYYHLLRSQTRLPSEFGDHGSQKWKWAGHVARAPSNKWTKRTSPRKGPKGIRKRRRPKVRWADEIESVAGENWLEIALNRAEWQKME</sequence>
<proteinExistence type="predicted"/>
<evidence type="ECO:0000256" key="1">
    <source>
        <dbReference type="SAM" id="MobiDB-lite"/>
    </source>
</evidence>
<gene>
    <name evidence="2" type="primary">jg21952</name>
    <name evidence="2" type="ORF">PAEG_LOCUS26380</name>
</gene>
<reference evidence="2" key="1">
    <citation type="submission" date="2022-03" db="EMBL/GenBank/DDBJ databases">
        <authorList>
            <person name="Lindestad O."/>
        </authorList>
    </citation>
    <scope>NUCLEOTIDE SEQUENCE</scope>
</reference>
<dbReference type="OrthoDB" id="407509at2759"/>
<evidence type="ECO:0000313" key="3">
    <source>
        <dbReference type="Proteomes" id="UP000838756"/>
    </source>
</evidence>
<dbReference type="AlphaFoldDB" id="A0A8S4SFZ4"/>
<organism evidence="2 3">
    <name type="scientific">Pararge aegeria aegeria</name>
    <dbReference type="NCBI Taxonomy" id="348720"/>
    <lineage>
        <taxon>Eukaryota</taxon>
        <taxon>Metazoa</taxon>
        <taxon>Ecdysozoa</taxon>
        <taxon>Arthropoda</taxon>
        <taxon>Hexapoda</taxon>
        <taxon>Insecta</taxon>
        <taxon>Pterygota</taxon>
        <taxon>Neoptera</taxon>
        <taxon>Endopterygota</taxon>
        <taxon>Lepidoptera</taxon>
        <taxon>Glossata</taxon>
        <taxon>Ditrysia</taxon>
        <taxon>Papilionoidea</taxon>
        <taxon>Nymphalidae</taxon>
        <taxon>Satyrinae</taxon>
        <taxon>Satyrini</taxon>
        <taxon>Parargina</taxon>
        <taxon>Pararge</taxon>
    </lineage>
</organism>